<dbReference type="HOGENOM" id="CLU_042679_1_0_1"/>
<proteinExistence type="predicted"/>
<keyword evidence="2" id="KW-1185">Reference proteome</keyword>
<dbReference type="AlphaFoldDB" id="A0A0C7N368"/>
<dbReference type="InterPro" id="IPR032675">
    <property type="entry name" value="LRR_dom_sf"/>
</dbReference>
<reference evidence="1 2" key="1">
    <citation type="submission" date="2014-12" db="EMBL/GenBank/DDBJ databases">
        <authorList>
            <person name="Neuveglise Cecile"/>
        </authorList>
    </citation>
    <scope>NUCLEOTIDE SEQUENCE [LARGE SCALE GENOMIC DNA]</scope>
    <source>
        <strain evidence="1 2">CBS 12615</strain>
    </source>
</reference>
<dbReference type="OrthoDB" id="2125396at2759"/>
<dbReference type="SUPFAM" id="SSF52047">
    <property type="entry name" value="RNI-like"/>
    <property type="match status" value="1"/>
</dbReference>
<dbReference type="GO" id="GO:0019005">
    <property type="term" value="C:SCF ubiquitin ligase complex"/>
    <property type="evidence" value="ECO:0007669"/>
    <property type="project" value="EnsemblFungi"/>
</dbReference>
<dbReference type="Gene3D" id="3.80.10.10">
    <property type="entry name" value="Ribonuclease Inhibitor"/>
    <property type="match status" value="1"/>
</dbReference>
<dbReference type="STRING" id="1245769.A0A0C7N368"/>
<protein>
    <submittedName>
        <fullName evidence="1">LALA0S12e01816g1_1</fullName>
    </submittedName>
</protein>
<organism evidence="1 2">
    <name type="scientific">Lachancea lanzarotensis</name>
    <dbReference type="NCBI Taxonomy" id="1245769"/>
    <lineage>
        <taxon>Eukaryota</taxon>
        <taxon>Fungi</taxon>
        <taxon>Dikarya</taxon>
        <taxon>Ascomycota</taxon>
        <taxon>Saccharomycotina</taxon>
        <taxon>Saccharomycetes</taxon>
        <taxon>Saccharomycetales</taxon>
        <taxon>Saccharomycetaceae</taxon>
        <taxon>Lachancea</taxon>
    </lineage>
</organism>
<evidence type="ECO:0000313" key="2">
    <source>
        <dbReference type="Proteomes" id="UP000054304"/>
    </source>
</evidence>
<dbReference type="GeneID" id="34688122"/>
<dbReference type="EMBL" id="LN736371">
    <property type="protein sequence ID" value="CEP64564.1"/>
    <property type="molecule type" value="Genomic_DNA"/>
</dbReference>
<sequence>MANKTRPKKVKAPYRKYVGGQGFVRTLGFTANSADEEQRSKTSGEITHTPQGTYYYDKETDSVVHLSVNVANSVTGVESAEAELEDGSVDAVLPLELFELILNFCTVIEPQFLRVCRSWYHISAPLLYAAPQLHSRNFGQFVDTVINNRKKRLGVYVKDLDLSNIIQSGKNSYVSKLLRRCSPILRSFTAPQTSFGYAPLISLKSCQQLQYLDLGLVSETVQLSELFSAIKRFAHLTHLSFPRSSIDCSGFREFEWPPNLRYLRLSGGITNEFVRETSFPRTIRTLEFSFCPQINEHSVYTVLARIGDILKHLYFHYPMPTLHGSSLDFVFRYCPNLITLQMTVDYCSKWAFSENILTFSSTPRPLRKLLLECSGNLGQTFKVHPDDITIALAEDRLPNLKVVRVSSKLGWDMKSSDVSDLISYLEDQDGSLYINY</sequence>
<evidence type="ECO:0000313" key="1">
    <source>
        <dbReference type="EMBL" id="CEP64564.1"/>
    </source>
</evidence>
<name>A0A0C7N368_9SACH</name>
<dbReference type="Proteomes" id="UP000054304">
    <property type="component" value="Unassembled WGS sequence"/>
</dbReference>
<accession>A0A0C7N368</accession>
<gene>
    <name evidence="1" type="ORF">LALA0_S12e01816g</name>
</gene>
<dbReference type="RefSeq" id="XP_022630769.1">
    <property type="nucleotide sequence ID" value="XM_022774687.1"/>
</dbReference>